<evidence type="ECO:0008006" key="4">
    <source>
        <dbReference type="Google" id="ProtNLM"/>
    </source>
</evidence>
<protein>
    <recommendedName>
        <fullName evidence="4">CAP-Gly domain-containing protein</fullName>
    </recommendedName>
</protein>
<accession>A0A814IL43</accession>
<dbReference type="AlphaFoldDB" id="A0A814IL43"/>
<proteinExistence type="predicted"/>
<feature type="region of interest" description="Disordered" evidence="1">
    <location>
        <begin position="280"/>
        <end position="300"/>
    </location>
</feature>
<gene>
    <name evidence="2" type="ORF">XAT740_LOCUS14496</name>
</gene>
<dbReference type="Proteomes" id="UP000663828">
    <property type="component" value="Unassembled WGS sequence"/>
</dbReference>
<feature type="region of interest" description="Disordered" evidence="1">
    <location>
        <begin position="216"/>
        <end position="263"/>
    </location>
</feature>
<organism evidence="2 3">
    <name type="scientific">Adineta ricciae</name>
    <name type="common">Rotifer</name>
    <dbReference type="NCBI Taxonomy" id="249248"/>
    <lineage>
        <taxon>Eukaryota</taxon>
        <taxon>Metazoa</taxon>
        <taxon>Spiralia</taxon>
        <taxon>Gnathifera</taxon>
        <taxon>Rotifera</taxon>
        <taxon>Eurotatoria</taxon>
        <taxon>Bdelloidea</taxon>
        <taxon>Adinetida</taxon>
        <taxon>Adinetidae</taxon>
        <taxon>Adineta</taxon>
    </lineage>
</organism>
<feature type="compositionally biased region" description="Low complexity" evidence="1">
    <location>
        <begin position="243"/>
        <end position="257"/>
    </location>
</feature>
<name>A0A814IL43_ADIRI</name>
<keyword evidence="3" id="KW-1185">Reference proteome</keyword>
<evidence type="ECO:0000313" key="2">
    <source>
        <dbReference type="EMBL" id="CAF1026084.1"/>
    </source>
</evidence>
<sequence length="488" mass="55751">MAGPRNNKSRDDDDDELRGFVRNNAITGYMKTQCEKYLNDQTYRDKIHLNSGEYRDILELYASNGLQTIQKIIDDHRELGTVRLRRPVPDILPIRILKLFDDPNSYIVPSERLIIDTISPRSPQYHLHAILCEINQLTVVFIRHLSTKKCVRWLGSIEDHAMIGLELIDSTLPGYTDGTCPCDNKRYFHCPPGRGYYILQKNFTDSYKVIDKYTDKNGHAHPINQSSPTSPNRTFFPSQPIRSAMSPSVSQMQPPSSDNSHAIASPRGVLSRLASEREHRNIQLTPLTSDNSNSSPRVYRPENYQSKAYDASVDSGTTNTNEVPSFGDEYFLNDWTLGRLKSLLETKIPGDNQLCLNVCIDQCETQQLIDEQINKCPSRRPPVPPSAIRIELIKIYDNVEIVFPSRSIRLYNNDYLLLAILCSYSECAYVRTKSGWAYVDDESDQGNSIIIDEISQMIDNINHDIIFRSEQCLHVLKNASFLYYKLVA</sequence>
<dbReference type="Gene3D" id="2.30.30.190">
    <property type="entry name" value="CAP Gly-rich-like domain"/>
    <property type="match status" value="1"/>
</dbReference>
<dbReference type="SUPFAM" id="SSF74924">
    <property type="entry name" value="Cap-Gly domain"/>
    <property type="match status" value="1"/>
</dbReference>
<dbReference type="EMBL" id="CAJNOR010000872">
    <property type="protein sequence ID" value="CAF1026084.1"/>
    <property type="molecule type" value="Genomic_DNA"/>
</dbReference>
<dbReference type="InterPro" id="IPR036859">
    <property type="entry name" value="CAP-Gly_dom_sf"/>
</dbReference>
<feature type="compositionally biased region" description="Polar residues" evidence="1">
    <location>
        <begin position="223"/>
        <end position="241"/>
    </location>
</feature>
<evidence type="ECO:0000313" key="3">
    <source>
        <dbReference type="Proteomes" id="UP000663828"/>
    </source>
</evidence>
<feature type="compositionally biased region" description="Polar residues" evidence="1">
    <location>
        <begin position="282"/>
        <end position="296"/>
    </location>
</feature>
<evidence type="ECO:0000256" key="1">
    <source>
        <dbReference type="SAM" id="MobiDB-lite"/>
    </source>
</evidence>
<reference evidence="2" key="1">
    <citation type="submission" date="2021-02" db="EMBL/GenBank/DDBJ databases">
        <authorList>
            <person name="Nowell W R."/>
        </authorList>
    </citation>
    <scope>NUCLEOTIDE SEQUENCE</scope>
</reference>
<comment type="caution">
    <text evidence="2">The sequence shown here is derived from an EMBL/GenBank/DDBJ whole genome shotgun (WGS) entry which is preliminary data.</text>
</comment>